<protein>
    <recommendedName>
        <fullName evidence="3">Alpha/beta hydrolase</fullName>
    </recommendedName>
</protein>
<proteinExistence type="predicted"/>
<dbReference type="RefSeq" id="WP_250752138.1">
    <property type="nucleotide sequence ID" value="NZ_CP098401.1"/>
</dbReference>
<dbReference type="EMBL" id="CP098401">
    <property type="protein sequence ID" value="URW75680.1"/>
    <property type="molecule type" value="Genomic_DNA"/>
</dbReference>
<reference evidence="1" key="1">
    <citation type="submission" date="2022-05" db="EMBL/GenBank/DDBJ databases">
        <title>Sphingomonas sp. strain RMG20 Genome sequencing and assembly.</title>
        <authorList>
            <person name="Kim I."/>
        </authorList>
    </citation>
    <scope>NUCLEOTIDE SEQUENCE</scope>
    <source>
        <strain evidence="1">RMG20</strain>
    </source>
</reference>
<accession>A0ABY4TTE8</accession>
<organism evidence="1 2">
    <name type="scientific">Sphingomonas donggukensis</name>
    <dbReference type="NCBI Taxonomy" id="2949093"/>
    <lineage>
        <taxon>Bacteria</taxon>
        <taxon>Pseudomonadati</taxon>
        <taxon>Pseudomonadota</taxon>
        <taxon>Alphaproteobacteria</taxon>
        <taxon>Sphingomonadales</taxon>
        <taxon>Sphingomonadaceae</taxon>
        <taxon>Sphingomonas</taxon>
    </lineage>
</organism>
<gene>
    <name evidence="1" type="ORF">M9980_00115</name>
</gene>
<evidence type="ECO:0000313" key="1">
    <source>
        <dbReference type="EMBL" id="URW75680.1"/>
    </source>
</evidence>
<sequence>MAELSAPPLRHLLREWPRAGWTVARLALRWRSLRGASGDGHPVIVLPGLFNSDRSNIVLRRFLDRIGYRAHGWGLGRNFGTRTIGDDADG</sequence>
<evidence type="ECO:0000313" key="2">
    <source>
        <dbReference type="Proteomes" id="UP001055580"/>
    </source>
</evidence>
<name>A0ABY4TTE8_9SPHN</name>
<dbReference type="Proteomes" id="UP001055580">
    <property type="component" value="Chromosome"/>
</dbReference>
<keyword evidence="2" id="KW-1185">Reference proteome</keyword>
<evidence type="ECO:0008006" key="3">
    <source>
        <dbReference type="Google" id="ProtNLM"/>
    </source>
</evidence>